<dbReference type="InterPro" id="IPR050377">
    <property type="entry name" value="Radical_SAM_PqqE_MftC-like"/>
</dbReference>
<gene>
    <name evidence="8" type="ORF">IAC96_04865</name>
</gene>
<evidence type="ECO:0000256" key="3">
    <source>
        <dbReference type="ARBA" id="ARBA00022691"/>
    </source>
</evidence>
<dbReference type="SFLD" id="SFLDS00029">
    <property type="entry name" value="Radical_SAM"/>
    <property type="match status" value="1"/>
</dbReference>
<organism evidence="8 9">
    <name type="scientific">Candidatus Fimimorpha faecalis</name>
    <dbReference type="NCBI Taxonomy" id="2840824"/>
    <lineage>
        <taxon>Bacteria</taxon>
        <taxon>Bacillati</taxon>
        <taxon>Bacillota</taxon>
        <taxon>Clostridia</taxon>
        <taxon>Eubacteriales</taxon>
        <taxon>Candidatus Fimimorpha</taxon>
    </lineage>
</organism>
<protein>
    <submittedName>
        <fullName evidence="8">Radical SAM protein</fullName>
    </submittedName>
</protein>
<evidence type="ECO:0000256" key="4">
    <source>
        <dbReference type="ARBA" id="ARBA00022723"/>
    </source>
</evidence>
<dbReference type="PIRSF" id="PIRSF037420">
    <property type="entry name" value="PQQ_syn_pqqE"/>
    <property type="match status" value="1"/>
</dbReference>
<dbReference type="PROSITE" id="PS51918">
    <property type="entry name" value="RADICAL_SAM"/>
    <property type="match status" value="1"/>
</dbReference>
<dbReference type="GO" id="GO:0046872">
    <property type="term" value="F:metal ion binding"/>
    <property type="evidence" value="ECO:0007669"/>
    <property type="project" value="UniProtKB-KW"/>
</dbReference>
<dbReference type="InterPro" id="IPR058240">
    <property type="entry name" value="rSAM_sf"/>
</dbReference>
<feature type="domain" description="Radical SAM core" evidence="7">
    <location>
        <begin position="13"/>
        <end position="227"/>
    </location>
</feature>
<dbReference type="Proteomes" id="UP000824201">
    <property type="component" value="Unassembled WGS sequence"/>
</dbReference>
<reference evidence="8" key="1">
    <citation type="submission" date="2020-10" db="EMBL/GenBank/DDBJ databases">
        <authorList>
            <person name="Gilroy R."/>
        </authorList>
    </citation>
    <scope>NUCLEOTIDE SEQUENCE</scope>
    <source>
        <strain evidence="8">ChiW13-3771</strain>
    </source>
</reference>
<comment type="cofactor">
    <cofactor evidence="1">
        <name>[4Fe-4S] cluster</name>
        <dbReference type="ChEBI" id="CHEBI:49883"/>
    </cofactor>
</comment>
<accession>A0A9D1EDL9</accession>
<evidence type="ECO:0000313" key="8">
    <source>
        <dbReference type="EMBL" id="HIR88265.1"/>
    </source>
</evidence>
<evidence type="ECO:0000256" key="1">
    <source>
        <dbReference type="ARBA" id="ARBA00001966"/>
    </source>
</evidence>
<evidence type="ECO:0000259" key="7">
    <source>
        <dbReference type="PROSITE" id="PS51918"/>
    </source>
</evidence>
<dbReference type="InterPro" id="IPR023885">
    <property type="entry name" value="4Fe4S-binding_SPASM_dom"/>
</dbReference>
<dbReference type="GO" id="GO:0003824">
    <property type="term" value="F:catalytic activity"/>
    <property type="evidence" value="ECO:0007669"/>
    <property type="project" value="InterPro"/>
</dbReference>
<dbReference type="AlphaFoldDB" id="A0A9D1EDL9"/>
<dbReference type="PANTHER" id="PTHR11228">
    <property type="entry name" value="RADICAL SAM DOMAIN PROTEIN"/>
    <property type="match status" value="1"/>
</dbReference>
<evidence type="ECO:0000256" key="5">
    <source>
        <dbReference type="ARBA" id="ARBA00023004"/>
    </source>
</evidence>
<reference evidence="8" key="2">
    <citation type="journal article" date="2021" name="PeerJ">
        <title>Extensive microbial diversity within the chicken gut microbiome revealed by metagenomics and culture.</title>
        <authorList>
            <person name="Gilroy R."/>
            <person name="Ravi A."/>
            <person name="Getino M."/>
            <person name="Pursley I."/>
            <person name="Horton D.L."/>
            <person name="Alikhan N.F."/>
            <person name="Baker D."/>
            <person name="Gharbi K."/>
            <person name="Hall N."/>
            <person name="Watson M."/>
            <person name="Adriaenssens E.M."/>
            <person name="Foster-Nyarko E."/>
            <person name="Jarju S."/>
            <person name="Secka A."/>
            <person name="Antonio M."/>
            <person name="Oren A."/>
            <person name="Chaudhuri R.R."/>
            <person name="La Ragione R."/>
            <person name="Hildebrand F."/>
            <person name="Pallen M.J."/>
        </authorList>
    </citation>
    <scope>NUCLEOTIDE SEQUENCE</scope>
    <source>
        <strain evidence="8">ChiW13-3771</strain>
    </source>
</reference>
<keyword evidence="5" id="KW-0408">Iron</keyword>
<keyword evidence="6" id="KW-0411">Iron-sulfur</keyword>
<dbReference type="CDD" id="cd01335">
    <property type="entry name" value="Radical_SAM"/>
    <property type="match status" value="1"/>
</dbReference>
<keyword evidence="4" id="KW-0479">Metal-binding</keyword>
<dbReference type="EMBL" id="DVHN01000052">
    <property type="protein sequence ID" value="HIR88265.1"/>
    <property type="molecule type" value="Genomic_DNA"/>
</dbReference>
<evidence type="ECO:0000313" key="9">
    <source>
        <dbReference type="Proteomes" id="UP000824201"/>
    </source>
</evidence>
<dbReference type="SFLD" id="SFLDG01067">
    <property type="entry name" value="SPASM/twitch_domain_containing"/>
    <property type="match status" value="1"/>
</dbReference>
<dbReference type="InterPro" id="IPR017200">
    <property type="entry name" value="PqqE-like"/>
</dbReference>
<dbReference type="InterPro" id="IPR013785">
    <property type="entry name" value="Aldolase_TIM"/>
</dbReference>
<dbReference type="Gene3D" id="3.20.20.70">
    <property type="entry name" value="Aldolase class I"/>
    <property type="match status" value="1"/>
</dbReference>
<dbReference type="InterPro" id="IPR007197">
    <property type="entry name" value="rSAM"/>
</dbReference>
<dbReference type="Pfam" id="PF04055">
    <property type="entry name" value="Radical_SAM"/>
    <property type="match status" value="1"/>
</dbReference>
<dbReference type="PANTHER" id="PTHR11228:SF7">
    <property type="entry name" value="PQQA PEPTIDE CYCLASE"/>
    <property type="match status" value="1"/>
</dbReference>
<dbReference type="NCBIfam" id="TIGR04085">
    <property type="entry name" value="rSAM_more_4Fe4S"/>
    <property type="match status" value="1"/>
</dbReference>
<sequence>MMIEKIKEWFIKNNKLYFATVELTQNCNFNCKHCYCTNKESYNLSLEDHITIVDKLYSTGCLFLNFTGGEIFTCKHFEEIYSYAKNKGFIIDLLTNASLINDKYISLLKKLPPKNIAITIYGVNEIDYENFTGDGANFDKTIHALELLKENKIPFVLRTVATKTLKNSLMNKEFNKLAERFNTRFKYDPIIFPKTTGDLSPLSESLSIKEIIELEKNTQQRKNVWKEQIDLNIEDTEFFWGCRAGINSITIDFKGDAYVCGLYRVNPISIIDNNMEKVMKHLNDIHKRHINIVNNNECSKCKNRKICKWCPAYSYIYNSNDTDKITFFCELAEERVKEFG</sequence>
<proteinExistence type="predicted"/>
<dbReference type="SUPFAM" id="SSF102114">
    <property type="entry name" value="Radical SAM enzymes"/>
    <property type="match status" value="1"/>
</dbReference>
<keyword evidence="2" id="KW-0004">4Fe-4S</keyword>
<dbReference type="GO" id="GO:0051539">
    <property type="term" value="F:4 iron, 4 sulfur cluster binding"/>
    <property type="evidence" value="ECO:0007669"/>
    <property type="project" value="UniProtKB-KW"/>
</dbReference>
<name>A0A9D1EDL9_9FIRM</name>
<keyword evidence="3" id="KW-0949">S-adenosyl-L-methionine</keyword>
<comment type="caution">
    <text evidence="8">The sequence shown here is derived from an EMBL/GenBank/DDBJ whole genome shotgun (WGS) entry which is preliminary data.</text>
</comment>
<evidence type="ECO:0000256" key="6">
    <source>
        <dbReference type="ARBA" id="ARBA00023014"/>
    </source>
</evidence>
<evidence type="ECO:0000256" key="2">
    <source>
        <dbReference type="ARBA" id="ARBA00022485"/>
    </source>
</evidence>